<keyword evidence="2" id="KW-0732">Signal</keyword>
<reference evidence="4 5" key="1">
    <citation type="submission" date="2020-08" db="EMBL/GenBank/DDBJ databases">
        <title>Genomic Encyclopedia of Type Strains, Phase III (KMG-III): the genomes of soil and plant-associated and newly described type strains.</title>
        <authorList>
            <person name="Whitman W."/>
        </authorList>
    </citation>
    <scope>NUCLEOTIDE SEQUENCE [LARGE SCALE GENOMIC DNA]</scope>
    <source>
        <strain evidence="4 5">CECT 3303</strain>
    </source>
</reference>
<feature type="domain" description="Thioredoxin" evidence="3">
    <location>
        <begin position="38"/>
        <end position="203"/>
    </location>
</feature>
<dbReference type="PROSITE" id="PS51352">
    <property type="entry name" value="THIOREDOXIN_2"/>
    <property type="match status" value="1"/>
</dbReference>
<feature type="region of interest" description="Disordered" evidence="1">
    <location>
        <begin position="24"/>
        <end position="69"/>
    </location>
</feature>
<evidence type="ECO:0000256" key="2">
    <source>
        <dbReference type="SAM" id="SignalP"/>
    </source>
</evidence>
<dbReference type="GO" id="GO:0016491">
    <property type="term" value="F:oxidoreductase activity"/>
    <property type="evidence" value="ECO:0007669"/>
    <property type="project" value="InterPro"/>
</dbReference>
<dbReference type="EMBL" id="JACHJJ010000002">
    <property type="protein sequence ID" value="MBB5961652.1"/>
    <property type="molecule type" value="Genomic_DNA"/>
</dbReference>
<dbReference type="Proteomes" id="UP000562352">
    <property type="component" value="Unassembled WGS sequence"/>
</dbReference>
<dbReference type="Gene3D" id="3.40.30.10">
    <property type="entry name" value="Glutaredoxin"/>
    <property type="match status" value="1"/>
</dbReference>
<feature type="chain" id="PRO_5038625579" evidence="2">
    <location>
        <begin position="23"/>
        <end position="204"/>
    </location>
</feature>
<dbReference type="InterPro" id="IPR036249">
    <property type="entry name" value="Thioredoxin-like_sf"/>
</dbReference>
<evidence type="ECO:0000259" key="3">
    <source>
        <dbReference type="PROSITE" id="PS51352"/>
    </source>
</evidence>
<dbReference type="Pfam" id="PF00578">
    <property type="entry name" value="AhpC-TSA"/>
    <property type="match status" value="1"/>
</dbReference>
<dbReference type="RefSeq" id="WP_184938675.1">
    <property type="nucleotide sequence ID" value="NZ_BAAAWZ010000001.1"/>
</dbReference>
<keyword evidence="4" id="KW-0413">Isomerase</keyword>
<evidence type="ECO:0000256" key="1">
    <source>
        <dbReference type="SAM" id="MobiDB-lite"/>
    </source>
</evidence>
<dbReference type="GO" id="GO:0016209">
    <property type="term" value="F:antioxidant activity"/>
    <property type="evidence" value="ECO:0007669"/>
    <property type="project" value="InterPro"/>
</dbReference>
<accession>A0A841CTA3</accession>
<dbReference type="PROSITE" id="PS51257">
    <property type="entry name" value="PROKAR_LIPOPROTEIN"/>
    <property type="match status" value="1"/>
</dbReference>
<comment type="caution">
    <text evidence="4">The sequence shown here is derived from an EMBL/GenBank/DDBJ whole genome shotgun (WGS) entry which is preliminary data.</text>
</comment>
<proteinExistence type="predicted"/>
<evidence type="ECO:0000313" key="4">
    <source>
        <dbReference type="EMBL" id="MBB5961652.1"/>
    </source>
</evidence>
<dbReference type="SUPFAM" id="SSF52833">
    <property type="entry name" value="Thioredoxin-like"/>
    <property type="match status" value="1"/>
</dbReference>
<dbReference type="PANTHER" id="PTHR42852:SF17">
    <property type="entry name" value="THIOREDOXIN-LIKE PROTEIN HI_1115"/>
    <property type="match status" value="1"/>
</dbReference>
<dbReference type="InterPro" id="IPR050553">
    <property type="entry name" value="Thioredoxin_ResA/DsbE_sf"/>
</dbReference>
<protein>
    <submittedName>
        <fullName evidence="4">Thiol-disulfide isomerase/thioredoxin</fullName>
    </submittedName>
</protein>
<dbReference type="GO" id="GO:0016853">
    <property type="term" value="F:isomerase activity"/>
    <property type="evidence" value="ECO:0007669"/>
    <property type="project" value="UniProtKB-KW"/>
</dbReference>
<feature type="compositionally biased region" description="Low complexity" evidence="1">
    <location>
        <begin position="33"/>
        <end position="58"/>
    </location>
</feature>
<dbReference type="PANTHER" id="PTHR42852">
    <property type="entry name" value="THIOL:DISULFIDE INTERCHANGE PROTEIN DSBE"/>
    <property type="match status" value="1"/>
</dbReference>
<dbReference type="AlphaFoldDB" id="A0A841CTA3"/>
<name>A0A841CTA3_PLAVE</name>
<organism evidence="4 5">
    <name type="scientific">Planomonospora venezuelensis</name>
    <dbReference type="NCBI Taxonomy" id="1999"/>
    <lineage>
        <taxon>Bacteria</taxon>
        <taxon>Bacillati</taxon>
        <taxon>Actinomycetota</taxon>
        <taxon>Actinomycetes</taxon>
        <taxon>Streptosporangiales</taxon>
        <taxon>Streptosporangiaceae</taxon>
        <taxon>Planomonospora</taxon>
    </lineage>
</organism>
<dbReference type="InterPro" id="IPR013766">
    <property type="entry name" value="Thioredoxin_domain"/>
</dbReference>
<keyword evidence="5" id="KW-1185">Reference proteome</keyword>
<feature type="signal peptide" evidence="2">
    <location>
        <begin position="1"/>
        <end position="22"/>
    </location>
</feature>
<sequence>MIRSRTAAALATVALLSAGCAATGNEAAGPARGDGSPPADSAPAPAATPAPATASGSGERPEPAASRAPVPEALAFTAKTLSGETFEGASLAGRPVVFWFWAPWCPNCRSEAPAVKAAAEKYGDVAFVGVASLDTEAAMKEFVRSTGTGTVTHLSDEKGAVWTRLGVSRQSTFVFMKPDGSAEKAPGPMDSGELNGHVEKLRAG</sequence>
<feature type="region of interest" description="Disordered" evidence="1">
    <location>
        <begin position="178"/>
        <end position="204"/>
    </location>
</feature>
<evidence type="ECO:0000313" key="5">
    <source>
        <dbReference type="Proteomes" id="UP000562352"/>
    </source>
</evidence>
<gene>
    <name evidence="4" type="ORF">FHS22_000909</name>
</gene>
<dbReference type="InterPro" id="IPR000866">
    <property type="entry name" value="AhpC/TSA"/>
</dbReference>